<gene>
    <name evidence="2" type="primary">LOC109463739</name>
</gene>
<dbReference type="PANTHER" id="PTHR10454:SF248">
    <property type="entry name" value="CASPASE-8-LIKE"/>
    <property type="match status" value="1"/>
</dbReference>
<name>A0A6P4YGK4_BRABE</name>
<evidence type="ECO:0000313" key="1">
    <source>
        <dbReference type="Proteomes" id="UP000515135"/>
    </source>
</evidence>
<dbReference type="AlphaFoldDB" id="A0A6P4YGK4"/>
<dbReference type="OrthoDB" id="5980465at2759"/>
<dbReference type="Gene3D" id="3.40.50.2000">
    <property type="entry name" value="Glycogen Phosphorylase B"/>
    <property type="match status" value="1"/>
</dbReference>
<sequence>MPSTVVVLLVSDEYCTSKGGISTINLDIARKLTAAGALVYVTVLTASQEDEKDAERDRVILLKPVLDPSSSMKPSLEWLTVYHKHHFPHLPATISCIVGHVPITSTAARRIKEERFQQAKLAMFGHVMPEETEPYKSDEKALGVGKKEASIQNDIGKADVVFSVGARIYRHYARFLRQRHVDHHIFLPEPSKVFSDANVIFGEEDNVQKPERVILSIGRVRNVERLKEKWADCIEDFITNAKSEFAEARAFKQKLLASKYWEESHQKFLHACGISDDSSTQAQGGGAEADDSD</sequence>
<dbReference type="GO" id="GO:0005737">
    <property type="term" value="C:cytoplasm"/>
    <property type="evidence" value="ECO:0007669"/>
    <property type="project" value="TreeGrafter"/>
</dbReference>
<dbReference type="GeneID" id="109463739"/>
<dbReference type="KEGG" id="bbel:109463739"/>
<evidence type="ECO:0000313" key="2">
    <source>
        <dbReference type="RefSeq" id="XP_019616146.1"/>
    </source>
</evidence>
<protein>
    <submittedName>
        <fullName evidence="2">Uncharacterized protein LOC109463739</fullName>
    </submittedName>
</protein>
<accession>A0A6P4YGK4</accession>
<dbReference type="Pfam" id="PF20706">
    <property type="entry name" value="GT4-conflict"/>
    <property type="match status" value="1"/>
</dbReference>
<dbReference type="InterPro" id="IPR002398">
    <property type="entry name" value="Pept_C14"/>
</dbReference>
<dbReference type="GO" id="GO:0006915">
    <property type="term" value="P:apoptotic process"/>
    <property type="evidence" value="ECO:0007669"/>
    <property type="project" value="TreeGrafter"/>
</dbReference>
<dbReference type="GO" id="GO:0006508">
    <property type="term" value="P:proteolysis"/>
    <property type="evidence" value="ECO:0007669"/>
    <property type="project" value="InterPro"/>
</dbReference>
<organism evidence="1 2">
    <name type="scientific">Branchiostoma belcheri</name>
    <name type="common">Amphioxus</name>
    <dbReference type="NCBI Taxonomy" id="7741"/>
    <lineage>
        <taxon>Eukaryota</taxon>
        <taxon>Metazoa</taxon>
        <taxon>Chordata</taxon>
        <taxon>Cephalochordata</taxon>
        <taxon>Leptocardii</taxon>
        <taxon>Amphioxiformes</taxon>
        <taxon>Branchiostomatidae</taxon>
        <taxon>Branchiostoma</taxon>
    </lineage>
</organism>
<keyword evidence="1" id="KW-1185">Reference proteome</keyword>
<dbReference type="GO" id="GO:0043525">
    <property type="term" value="P:positive regulation of neuron apoptotic process"/>
    <property type="evidence" value="ECO:0007669"/>
    <property type="project" value="TreeGrafter"/>
</dbReference>
<dbReference type="RefSeq" id="XP_019616146.1">
    <property type="nucleotide sequence ID" value="XM_019760587.1"/>
</dbReference>
<dbReference type="GO" id="GO:0004197">
    <property type="term" value="F:cysteine-type endopeptidase activity"/>
    <property type="evidence" value="ECO:0007669"/>
    <property type="project" value="InterPro"/>
</dbReference>
<dbReference type="Proteomes" id="UP000515135">
    <property type="component" value="Unplaced"/>
</dbReference>
<reference evidence="2" key="1">
    <citation type="submission" date="2025-08" db="UniProtKB">
        <authorList>
            <consortium name="RefSeq"/>
        </authorList>
    </citation>
    <scope>IDENTIFICATION</scope>
    <source>
        <tissue evidence="2">Gonad</tissue>
    </source>
</reference>
<proteinExistence type="predicted"/>
<dbReference type="PANTHER" id="PTHR10454">
    <property type="entry name" value="CASPASE"/>
    <property type="match status" value="1"/>
</dbReference>